<dbReference type="AlphaFoldDB" id="A0A8H7W4D0"/>
<sequence length="100" mass="11239">MTIVPRDYGSPGDFRGGDGMKAPLFTYIFVAVSLVLNTEETLSQLSCYKNHFRRLHPGFVLVFDLITILGLFLSSYLVVFPTMFQFALARDLIWVSTALA</sequence>
<dbReference type="EMBL" id="JAFJYH010000160">
    <property type="protein sequence ID" value="KAG4417236.1"/>
    <property type="molecule type" value="Genomic_DNA"/>
</dbReference>
<gene>
    <name evidence="2" type="ORF">IFR04_009606</name>
</gene>
<name>A0A8H7W4D0_9HELO</name>
<evidence type="ECO:0000256" key="1">
    <source>
        <dbReference type="SAM" id="Phobius"/>
    </source>
</evidence>
<evidence type="ECO:0000313" key="3">
    <source>
        <dbReference type="Proteomes" id="UP000664132"/>
    </source>
</evidence>
<feature type="transmembrane region" description="Helical" evidence="1">
    <location>
        <begin position="59"/>
        <end position="79"/>
    </location>
</feature>
<keyword evidence="1" id="KW-0812">Transmembrane</keyword>
<keyword evidence="3" id="KW-1185">Reference proteome</keyword>
<organism evidence="2 3">
    <name type="scientific">Cadophora malorum</name>
    <dbReference type="NCBI Taxonomy" id="108018"/>
    <lineage>
        <taxon>Eukaryota</taxon>
        <taxon>Fungi</taxon>
        <taxon>Dikarya</taxon>
        <taxon>Ascomycota</taxon>
        <taxon>Pezizomycotina</taxon>
        <taxon>Leotiomycetes</taxon>
        <taxon>Helotiales</taxon>
        <taxon>Ploettnerulaceae</taxon>
        <taxon>Cadophora</taxon>
    </lineage>
</organism>
<accession>A0A8H7W4D0</accession>
<feature type="transmembrane region" description="Helical" evidence="1">
    <location>
        <begin position="20"/>
        <end position="38"/>
    </location>
</feature>
<evidence type="ECO:0000313" key="2">
    <source>
        <dbReference type="EMBL" id="KAG4417236.1"/>
    </source>
</evidence>
<comment type="caution">
    <text evidence="2">The sequence shown here is derived from an EMBL/GenBank/DDBJ whole genome shotgun (WGS) entry which is preliminary data.</text>
</comment>
<dbReference type="OrthoDB" id="3540018at2759"/>
<protein>
    <submittedName>
        <fullName evidence="2">Uncharacterized protein</fullName>
    </submittedName>
</protein>
<keyword evidence="1" id="KW-0472">Membrane</keyword>
<keyword evidence="1" id="KW-1133">Transmembrane helix</keyword>
<reference evidence="2" key="1">
    <citation type="submission" date="2021-02" db="EMBL/GenBank/DDBJ databases">
        <title>Genome sequence Cadophora malorum strain M34.</title>
        <authorList>
            <person name="Stefanovic E."/>
            <person name="Vu D."/>
            <person name="Scully C."/>
            <person name="Dijksterhuis J."/>
            <person name="Roader J."/>
            <person name="Houbraken J."/>
        </authorList>
    </citation>
    <scope>NUCLEOTIDE SEQUENCE</scope>
    <source>
        <strain evidence="2">M34</strain>
    </source>
</reference>
<proteinExistence type="predicted"/>
<dbReference type="Proteomes" id="UP000664132">
    <property type="component" value="Unassembled WGS sequence"/>
</dbReference>